<accession>A0ABQ5LQV9</accession>
<name>A0ABQ5LQV9_9RHOB</name>
<sequence length="50" mass="5285">MPESAVAVSRPAVSDRAKMFNDLSFTLIYLSCADWGNASEWGAGVGYADG</sequence>
<evidence type="ECO:0000313" key="1">
    <source>
        <dbReference type="EMBL" id="GKY87376.1"/>
    </source>
</evidence>
<keyword evidence="2" id="KW-1185">Reference proteome</keyword>
<evidence type="ECO:0000313" key="2">
    <source>
        <dbReference type="Proteomes" id="UP001144205"/>
    </source>
</evidence>
<comment type="caution">
    <text evidence="1">The sequence shown here is derived from an EMBL/GenBank/DDBJ whole genome shotgun (WGS) entry which is preliminary data.</text>
</comment>
<organism evidence="1 2">
    <name type="scientific">Sinisalibacter aestuarii</name>
    <dbReference type="NCBI Taxonomy" id="2949426"/>
    <lineage>
        <taxon>Bacteria</taxon>
        <taxon>Pseudomonadati</taxon>
        <taxon>Pseudomonadota</taxon>
        <taxon>Alphaproteobacteria</taxon>
        <taxon>Rhodobacterales</taxon>
        <taxon>Roseobacteraceae</taxon>
        <taxon>Sinisalibacter</taxon>
    </lineage>
</organism>
<proteinExistence type="predicted"/>
<dbReference type="EMBL" id="BROH01000002">
    <property type="protein sequence ID" value="GKY87376.1"/>
    <property type="molecule type" value="Genomic_DNA"/>
</dbReference>
<protein>
    <submittedName>
        <fullName evidence="1">Uncharacterized protein</fullName>
    </submittedName>
</protein>
<reference evidence="1" key="1">
    <citation type="journal article" date="2023" name="Int. J. Syst. Evol. Microbiol.">
        <title>Sinisalibacter aestuarii sp. nov., isolated from estuarine sediment of the Arakawa River.</title>
        <authorList>
            <person name="Arafat S.T."/>
            <person name="Hirano S."/>
            <person name="Sato A."/>
            <person name="Takeuchi K."/>
            <person name="Yasuda T."/>
            <person name="Terahara T."/>
            <person name="Hamada M."/>
            <person name="Kobayashi T."/>
        </authorList>
    </citation>
    <scope>NUCLEOTIDE SEQUENCE</scope>
    <source>
        <strain evidence="1">B-399</strain>
    </source>
</reference>
<dbReference type="Proteomes" id="UP001144205">
    <property type="component" value="Unassembled WGS sequence"/>
</dbReference>
<gene>
    <name evidence="1" type="ORF">STA1M1_12450</name>
</gene>